<sequence>MECFRFSFQMTIAISIDERQQNGSSTNGSVPEGAVNNGFVLDDTASKKPSNGTEVVHHYGPHHGHDHHYHLHHHHIREKPGHDYTDDVITVHGVQAHHKTNYLETMTHLLKGNIGTGCYAMGDAFKNGGLLLATVLTVFIGFVCVHCQHVLLNCATKVHMDQQSKGRPPDFAETVGLCFQKGPPRFRRLAKPMKLAVNIFICVTQLGFCCIYFVFISSNFKQIFDRYDLVLDVHYHMALLLIPIILTSIITKLKFLSYCSMMANVFMSLGIGITFYYALQDVPSISERRFVGNLNQLPLFFGTAVFAFEGIALVLPLQNEMKKPHDFRKACGVLNTGMVFIVSLFTCFGFAGYLKWGEDVQGSLTLNLPDNEMLAESVKVMIATGVLLGFALQFFVAIIIMWPPVQCRLNITKHKTFAEICFRVLIVLVTFVIAECVPSLSLFISLIGALCSTALALVFPPIIEMIVAFSEPNCKPSKLMIVKNVFILILALLGFFTGSYESLTKIVQELLM</sequence>
<reference evidence="8" key="1">
    <citation type="journal article" date="2015" name="Proc. Natl. Acad. Sci. U.S.A.">
        <title>Genome sequence of the Asian Tiger mosquito, Aedes albopictus, reveals insights into its biology, genetics, and evolution.</title>
        <authorList>
            <person name="Chen X.G."/>
            <person name="Jiang X."/>
            <person name="Gu J."/>
            <person name="Xu M."/>
            <person name="Wu Y."/>
            <person name="Deng Y."/>
            <person name="Zhang C."/>
            <person name="Bonizzoni M."/>
            <person name="Dermauw W."/>
            <person name="Vontas J."/>
            <person name="Armbruster P."/>
            <person name="Huang X."/>
            <person name="Yang Y."/>
            <person name="Zhang H."/>
            <person name="He W."/>
            <person name="Peng H."/>
            <person name="Liu Y."/>
            <person name="Wu K."/>
            <person name="Chen J."/>
            <person name="Lirakis M."/>
            <person name="Topalis P."/>
            <person name="Van Leeuwen T."/>
            <person name="Hall A.B."/>
            <person name="Jiang X."/>
            <person name="Thorpe C."/>
            <person name="Mueller R.L."/>
            <person name="Sun C."/>
            <person name="Waterhouse R.M."/>
            <person name="Yan G."/>
            <person name="Tu Z.J."/>
            <person name="Fang X."/>
            <person name="James A.A."/>
        </authorList>
    </citation>
    <scope>NUCLEOTIDE SEQUENCE [LARGE SCALE GENOMIC DNA]</scope>
    <source>
        <strain evidence="8">Foshan</strain>
    </source>
</reference>
<protein>
    <recommendedName>
        <fullName evidence="6">Amino acid transporter transmembrane domain-containing protein</fullName>
    </recommendedName>
</protein>
<evidence type="ECO:0000256" key="1">
    <source>
        <dbReference type="ARBA" id="ARBA00004141"/>
    </source>
</evidence>
<feature type="transmembrane region" description="Helical" evidence="5">
    <location>
        <begin position="417"/>
        <end position="434"/>
    </location>
</feature>
<dbReference type="Pfam" id="PF01490">
    <property type="entry name" value="Aa_trans"/>
    <property type="match status" value="1"/>
</dbReference>
<dbReference type="PANTHER" id="PTHR22950:SF150">
    <property type="entry name" value="FI17861P1"/>
    <property type="match status" value="1"/>
</dbReference>
<keyword evidence="4 5" id="KW-0472">Membrane</keyword>
<dbReference type="RefSeq" id="XP_062702340.1">
    <property type="nucleotide sequence ID" value="XM_062846356.1"/>
</dbReference>
<dbReference type="EnsemblMetazoa" id="AALFPA23_004325.R5231">
    <property type="protein sequence ID" value="AALFPA23_004325.P5231"/>
    <property type="gene ID" value="AALFPA23_004325"/>
</dbReference>
<keyword evidence="3 5" id="KW-1133">Transmembrane helix</keyword>
<proteinExistence type="predicted"/>
<feature type="transmembrane region" description="Helical" evidence="5">
    <location>
        <begin position="299"/>
        <end position="318"/>
    </location>
</feature>
<accession>A0ABM1XZM6</accession>
<feature type="transmembrane region" description="Helical" evidence="5">
    <location>
        <begin position="330"/>
        <end position="354"/>
    </location>
</feature>
<feature type="transmembrane region" description="Helical" evidence="5">
    <location>
        <begin position="258"/>
        <end position="279"/>
    </location>
</feature>
<evidence type="ECO:0000313" key="7">
    <source>
        <dbReference type="EnsemblMetazoa" id="AALFPA23_004325.P5231"/>
    </source>
</evidence>
<evidence type="ECO:0000256" key="3">
    <source>
        <dbReference type="ARBA" id="ARBA00022989"/>
    </source>
</evidence>
<evidence type="ECO:0000256" key="4">
    <source>
        <dbReference type="ARBA" id="ARBA00023136"/>
    </source>
</evidence>
<dbReference type="PANTHER" id="PTHR22950">
    <property type="entry name" value="AMINO ACID TRANSPORTER"/>
    <property type="match status" value="1"/>
</dbReference>
<feature type="transmembrane region" description="Helical" evidence="5">
    <location>
        <begin position="235"/>
        <end position="251"/>
    </location>
</feature>
<evidence type="ECO:0000313" key="8">
    <source>
        <dbReference type="Proteomes" id="UP000069940"/>
    </source>
</evidence>
<keyword evidence="2 5" id="KW-0812">Transmembrane</keyword>
<dbReference type="Proteomes" id="UP000069940">
    <property type="component" value="Unassembled WGS sequence"/>
</dbReference>
<dbReference type="InterPro" id="IPR013057">
    <property type="entry name" value="AA_transpt_TM"/>
</dbReference>
<evidence type="ECO:0000256" key="2">
    <source>
        <dbReference type="ARBA" id="ARBA00022692"/>
    </source>
</evidence>
<feature type="transmembrane region" description="Helical" evidence="5">
    <location>
        <begin position="195"/>
        <end position="215"/>
    </location>
</feature>
<comment type="subcellular location">
    <subcellularLocation>
        <location evidence="1">Membrane</location>
        <topology evidence="1">Multi-pass membrane protein</topology>
    </subcellularLocation>
</comment>
<name>A0ABM1XZM6_AEDAL</name>
<feature type="transmembrane region" description="Helical" evidence="5">
    <location>
        <begin position="440"/>
        <end position="469"/>
    </location>
</feature>
<reference evidence="7" key="2">
    <citation type="submission" date="2025-05" db="UniProtKB">
        <authorList>
            <consortium name="EnsemblMetazoa"/>
        </authorList>
    </citation>
    <scope>IDENTIFICATION</scope>
    <source>
        <strain evidence="7">Foshan</strain>
    </source>
</reference>
<feature type="domain" description="Amino acid transporter transmembrane" evidence="6">
    <location>
        <begin position="98"/>
        <end position="502"/>
    </location>
</feature>
<keyword evidence="8" id="KW-1185">Reference proteome</keyword>
<evidence type="ECO:0000256" key="5">
    <source>
        <dbReference type="SAM" id="Phobius"/>
    </source>
</evidence>
<organism evidence="7 8">
    <name type="scientific">Aedes albopictus</name>
    <name type="common">Asian tiger mosquito</name>
    <name type="synonym">Stegomyia albopicta</name>
    <dbReference type="NCBI Taxonomy" id="7160"/>
    <lineage>
        <taxon>Eukaryota</taxon>
        <taxon>Metazoa</taxon>
        <taxon>Ecdysozoa</taxon>
        <taxon>Arthropoda</taxon>
        <taxon>Hexapoda</taxon>
        <taxon>Insecta</taxon>
        <taxon>Pterygota</taxon>
        <taxon>Neoptera</taxon>
        <taxon>Endopterygota</taxon>
        <taxon>Diptera</taxon>
        <taxon>Nematocera</taxon>
        <taxon>Culicoidea</taxon>
        <taxon>Culicidae</taxon>
        <taxon>Culicinae</taxon>
        <taxon>Aedini</taxon>
        <taxon>Aedes</taxon>
        <taxon>Stegomyia</taxon>
    </lineage>
</organism>
<feature type="transmembrane region" description="Helical" evidence="5">
    <location>
        <begin position="380"/>
        <end position="405"/>
    </location>
</feature>
<feature type="transmembrane region" description="Helical" evidence="5">
    <location>
        <begin position="481"/>
        <end position="500"/>
    </location>
</feature>
<evidence type="ECO:0000259" key="6">
    <source>
        <dbReference type="Pfam" id="PF01490"/>
    </source>
</evidence>
<dbReference type="GeneID" id="115253665"/>